<name>A0ABN8YBC1_RANTA</name>
<sequence length="99" mass="10156">MQGAVLGVLSGWQCSNRVVAVGQLELWLPREQPVCRAGVGGGSQGLGLGTVHLRSELWRALPGTSPPHGHAEISCTQQLSRCGVPTTHSVSGCPGSSGT</sequence>
<organism evidence="1 2">
    <name type="scientific">Rangifer tarandus platyrhynchus</name>
    <name type="common">Svalbard reindeer</name>
    <dbReference type="NCBI Taxonomy" id="3082113"/>
    <lineage>
        <taxon>Eukaryota</taxon>
        <taxon>Metazoa</taxon>
        <taxon>Chordata</taxon>
        <taxon>Craniata</taxon>
        <taxon>Vertebrata</taxon>
        <taxon>Euteleostomi</taxon>
        <taxon>Mammalia</taxon>
        <taxon>Eutheria</taxon>
        <taxon>Laurasiatheria</taxon>
        <taxon>Artiodactyla</taxon>
        <taxon>Ruminantia</taxon>
        <taxon>Pecora</taxon>
        <taxon>Cervidae</taxon>
        <taxon>Odocoileinae</taxon>
        <taxon>Rangifer</taxon>
    </lineage>
</organism>
<dbReference type="EMBL" id="OX459952">
    <property type="protein sequence ID" value="CAI9157791.1"/>
    <property type="molecule type" value="Genomic_DNA"/>
</dbReference>
<reference evidence="1" key="1">
    <citation type="submission" date="2023-04" db="EMBL/GenBank/DDBJ databases">
        <authorList>
            <consortium name="ELIXIR-Norway"/>
        </authorList>
    </citation>
    <scope>NUCLEOTIDE SEQUENCE [LARGE SCALE GENOMIC DNA]</scope>
</reference>
<keyword evidence="2" id="KW-1185">Reference proteome</keyword>
<evidence type="ECO:0000313" key="1">
    <source>
        <dbReference type="EMBL" id="CAI9157791.1"/>
    </source>
</evidence>
<accession>A0ABN8YBC1</accession>
<proteinExistence type="predicted"/>
<evidence type="ECO:0000313" key="2">
    <source>
        <dbReference type="Proteomes" id="UP001176941"/>
    </source>
</evidence>
<gene>
    <name evidence="1" type="ORF">MRATA1EN1_LOCUS6753</name>
</gene>
<dbReference type="Proteomes" id="UP001176941">
    <property type="component" value="Chromosome 16"/>
</dbReference>
<protein>
    <submittedName>
        <fullName evidence="1">Uncharacterized protein</fullName>
    </submittedName>
</protein>